<feature type="domain" description="DUF2520" evidence="2">
    <location>
        <begin position="128"/>
        <end position="252"/>
    </location>
</feature>
<protein>
    <submittedName>
        <fullName evidence="3">NADP oxidoreductase coenzyme f420-dependent superfamily</fullName>
    </submittedName>
</protein>
<name>A1ZWS5_MICM2</name>
<dbReference type="Pfam" id="PF10728">
    <property type="entry name" value="DUF2520"/>
    <property type="match status" value="1"/>
</dbReference>
<dbReference type="InterPro" id="IPR018931">
    <property type="entry name" value="DUF2520"/>
</dbReference>
<sequence>MNILMIGAGNVAWHLATALEQKGNHISVVYSRHLDNAQLLAQQLNNALATNHTNFSEVGADLAIVAVKDDAIAPLVAQMQLPPQTIIAHTSGNTPLQVFEHLNGNNDFGVFYPLQTFSKNSPVDFTAIPFCIEGINANTETILFDLASQLSPNIHSINSFERKVLHVAAVIACNFTNHLFAQSAHILQREDISFDLLKPLIQETIQKALNNDPRETQTGPAVRNDTKVIQDHLQYLKNNPSANALYTSLTDSILQWYT</sequence>
<dbReference type="OrthoDB" id="9810755at2"/>
<dbReference type="RefSeq" id="WP_002703343.1">
    <property type="nucleotide sequence ID" value="NZ_AAWS01000053.1"/>
</dbReference>
<keyword evidence="4" id="KW-1185">Reference proteome</keyword>
<organism evidence="3 4">
    <name type="scientific">Microscilla marina ATCC 23134</name>
    <dbReference type="NCBI Taxonomy" id="313606"/>
    <lineage>
        <taxon>Bacteria</taxon>
        <taxon>Pseudomonadati</taxon>
        <taxon>Bacteroidota</taxon>
        <taxon>Cytophagia</taxon>
        <taxon>Cytophagales</taxon>
        <taxon>Microscillaceae</taxon>
        <taxon>Microscilla</taxon>
    </lineage>
</organism>
<dbReference type="PANTHER" id="PTHR40459:SF1">
    <property type="entry name" value="CONSERVED HYPOTHETICAL ALANINE AND LEUCINE RICH PROTEIN"/>
    <property type="match status" value="1"/>
</dbReference>
<evidence type="ECO:0000313" key="4">
    <source>
        <dbReference type="Proteomes" id="UP000004095"/>
    </source>
</evidence>
<dbReference type="InterPro" id="IPR028939">
    <property type="entry name" value="P5C_Rdtase_cat_N"/>
</dbReference>
<proteinExistence type="predicted"/>
<evidence type="ECO:0000259" key="1">
    <source>
        <dbReference type="Pfam" id="PF03807"/>
    </source>
</evidence>
<evidence type="ECO:0000259" key="2">
    <source>
        <dbReference type="Pfam" id="PF10728"/>
    </source>
</evidence>
<comment type="caution">
    <text evidence="3">The sequence shown here is derived from an EMBL/GenBank/DDBJ whole genome shotgun (WGS) entry which is preliminary data.</text>
</comment>
<accession>A1ZWS5</accession>
<dbReference type="SUPFAM" id="SSF51735">
    <property type="entry name" value="NAD(P)-binding Rossmann-fold domains"/>
    <property type="match status" value="1"/>
</dbReference>
<dbReference type="AlphaFoldDB" id="A1ZWS5"/>
<evidence type="ECO:0000313" key="3">
    <source>
        <dbReference type="EMBL" id="EAY25207.1"/>
    </source>
</evidence>
<dbReference type="Proteomes" id="UP000004095">
    <property type="component" value="Unassembled WGS sequence"/>
</dbReference>
<gene>
    <name evidence="3" type="ORF">M23134_06803</name>
</gene>
<dbReference type="PANTHER" id="PTHR40459">
    <property type="entry name" value="CONSERVED HYPOTHETICAL ALANINE AND LEUCINE RICH PROTEIN"/>
    <property type="match status" value="1"/>
</dbReference>
<dbReference type="Gene3D" id="3.40.50.720">
    <property type="entry name" value="NAD(P)-binding Rossmann-like Domain"/>
    <property type="match status" value="1"/>
</dbReference>
<dbReference type="InterPro" id="IPR037108">
    <property type="entry name" value="TM1727-like_C_sf"/>
</dbReference>
<dbReference type="InterPro" id="IPR008927">
    <property type="entry name" value="6-PGluconate_DH-like_C_sf"/>
</dbReference>
<dbReference type="Gene3D" id="1.10.1040.20">
    <property type="entry name" value="ProC-like, C-terminal domain"/>
    <property type="match status" value="1"/>
</dbReference>
<dbReference type="Pfam" id="PF03807">
    <property type="entry name" value="F420_oxidored"/>
    <property type="match status" value="1"/>
</dbReference>
<dbReference type="SUPFAM" id="SSF48179">
    <property type="entry name" value="6-phosphogluconate dehydrogenase C-terminal domain-like"/>
    <property type="match status" value="1"/>
</dbReference>
<reference evidence="3 4" key="1">
    <citation type="submission" date="2007-01" db="EMBL/GenBank/DDBJ databases">
        <authorList>
            <person name="Haygood M."/>
            <person name="Podell S."/>
            <person name="Anderson C."/>
            <person name="Hopkinson B."/>
            <person name="Roe K."/>
            <person name="Barbeau K."/>
            <person name="Gaasterland T."/>
            <person name="Ferriera S."/>
            <person name="Johnson J."/>
            <person name="Kravitz S."/>
            <person name="Beeson K."/>
            <person name="Sutton G."/>
            <person name="Rogers Y.-H."/>
            <person name="Friedman R."/>
            <person name="Frazier M."/>
            <person name="Venter J.C."/>
        </authorList>
    </citation>
    <scope>NUCLEOTIDE SEQUENCE [LARGE SCALE GENOMIC DNA]</scope>
    <source>
        <strain evidence="3 4">ATCC 23134</strain>
    </source>
</reference>
<dbReference type="InterPro" id="IPR036291">
    <property type="entry name" value="NAD(P)-bd_dom_sf"/>
</dbReference>
<dbReference type="EMBL" id="AAWS01000053">
    <property type="protein sequence ID" value="EAY25207.1"/>
    <property type="molecule type" value="Genomic_DNA"/>
</dbReference>
<feature type="domain" description="Pyrroline-5-carboxylate reductase catalytic N-terminal" evidence="1">
    <location>
        <begin position="3"/>
        <end position="87"/>
    </location>
</feature>
<dbReference type="eggNOG" id="COG5495">
    <property type="taxonomic scope" value="Bacteria"/>
</dbReference>